<gene>
    <name evidence="3" type="ORF">VRHSUH09_06495</name>
</gene>
<name>A0ABX5BX29_9FIRM</name>
<evidence type="ECO:0000313" key="4">
    <source>
        <dbReference type="Proteomes" id="UP000238774"/>
    </source>
</evidence>
<evidence type="ECO:0000256" key="2">
    <source>
        <dbReference type="SAM" id="Phobius"/>
    </source>
</evidence>
<accession>A0ABX5BX29</accession>
<dbReference type="RefSeq" id="WP_054747057.1">
    <property type="nucleotide sequence ID" value="NZ_BBDV01000002.1"/>
</dbReference>
<keyword evidence="2" id="KW-1133">Transmembrane helix</keyword>
<keyword evidence="2" id="KW-0812">Transmembrane</keyword>
<dbReference type="Proteomes" id="UP000238774">
    <property type="component" value="Unassembled WGS sequence"/>
</dbReference>
<proteinExistence type="predicted"/>
<dbReference type="EMBL" id="PPCX01000010">
    <property type="protein sequence ID" value="PQL12063.1"/>
    <property type="molecule type" value="Genomic_DNA"/>
</dbReference>
<keyword evidence="2" id="KW-0472">Membrane</keyword>
<protein>
    <submittedName>
        <fullName evidence="3">Uncharacterized protein</fullName>
    </submittedName>
</protein>
<feature type="coiled-coil region" evidence="1">
    <location>
        <begin position="38"/>
        <end position="72"/>
    </location>
</feature>
<evidence type="ECO:0000313" key="3">
    <source>
        <dbReference type="EMBL" id="PQL12063.1"/>
    </source>
</evidence>
<organism evidence="3 4">
    <name type="scientific">Veillonella rogosae JCM 15642</name>
    <dbReference type="NCBI Taxonomy" id="1298595"/>
    <lineage>
        <taxon>Bacteria</taxon>
        <taxon>Bacillati</taxon>
        <taxon>Bacillota</taxon>
        <taxon>Negativicutes</taxon>
        <taxon>Veillonellales</taxon>
        <taxon>Veillonellaceae</taxon>
        <taxon>Veillonella</taxon>
    </lineage>
</organism>
<feature type="transmembrane region" description="Helical" evidence="2">
    <location>
        <begin position="6"/>
        <end position="25"/>
    </location>
</feature>
<keyword evidence="1" id="KW-0175">Coiled coil</keyword>
<evidence type="ECO:0000256" key="1">
    <source>
        <dbReference type="SAM" id="Coils"/>
    </source>
</evidence>
<comment type="caution">
    <text evidence="3">The sequence shown here is derived from an EMBL/GenBank/DDBJ whole genome shotgun (WGS) entry which is preliminary data.</text>
</comment>
<keyword evidence="4" id="KW-1185">Reference proteome</keyword>
<sequence>MTTVEIIMSIIGIVTLIGGFIKAIHSIEDNQADRKAFEKKTLAILENINEQYKELQKQIEASREDRRALDRRISIVEESTKLSHTRIDNLSDKLEALRDKINK</sequence>
<reference evidence="3 4" key="1">
    <citation type="submission" date="2018-01" db="EMBL/GenBank/DDBJ databases">
        <title>Draft genome sequences of clinical isolates and type strains of oral Veillonella including Veillonella infantum sp., nov.</title>
        <authorList>
            <person name="Mashima I."/>
            <person name="Liao Y.-C."/>
            <person name="Sabharwal A."/>
            <person name="Haase E.M."/>
            <person name="Nakazawa F."/>
            <person name="Scannapieco F.A."/>
        </authorList>
    </citation>
    <scope>NUCLEOTIDE SEQUENCE [LARGE SCALE GENOMIC DNA]</scope>
    <source>
        <strain evidence="3 4">JCM 15642</strain>
    </source>
</reference>